<comment type="caution">
    <text evidence="1">The sequence shown here is derived from an EMBL/GenBank/DDBJ whole genome shotgun (WGS) entry which is preliminary data.</text>
</comment>
<name>A0ACA9SPW1_9GLOM</name>
<evidence type="ECO:0000313" key="1">
    <source>
        <dbReference type="EMBL" id="CAG8845893.1"/>
    </source>
</evidence>
<gene>
    <name evidence="1" type="ORF">RPERSI_LOCUS33868</name>
</gene>
<keyword evidence="2" id="KW-1185">Reference proteome</keyword>
<dbReference type="Proteomes" id="UP000789920">
    <property type="component" value="Unassembled WGS sequence"/>
</dbReference>
<dbReference type="EMBL" id="CAJVQC010148793">
    <property type="protein sequence ID" value="CAG8845893.1"/>
    <property type="molecule type" value="Genomic_DNA"/>
</dbReference>
<reference evidence="1" key="1">
    <citation type="submission" date="2021-06" db="EMBL/GenBank/DDBJ databases">
        <authorList>
            <person name="Kallberg Y."/>
            <person name="Tangrot J."/>
            <person name="Rosling A."/>
        </authorList>
    </citation>
    <scope>NUCLEOTIDE SEQUENCE</scope>
    <source>
        <strain evidence="1">MA461A</strain>
    </source>
</reference>
<protein>
    <submittedName>
        <fullName evidence="1">24495_t:CDS:1</fullName>
    </submittedName>
</protein>
<feature type="non-terminal residue" evidence="1">
    <location>
        <position position="81"/>
    </location>
</feature>
<sequence>KTLNSSLHDSHFCLSKELEILEEKFGPNTREGKKIISFHKALEEEHLNSEYLHMYILVIEMLHLCAAYIAKEKLPDSEHPQ</sequence>
<feature type="non-terminal residue" evidence="1">
    <location>
        <position position="1"/>
    </location>
</feature>
<evidence type="ECO:0000313" key="2">
    <source>
        <dbReference type="Proteomes" id="UP000789920"/>
    </source>
</evidence>
<proteinExistence type="predicted"/>
<organism evidence="1 2">
    <name type="scientific">Racocetra persica</name>
    <dbReference type="NCBI Taxonomy" id="160502"/>
    <lineage>
        <taxon>Eukaryota</taxon>
        <taxon>Fungi</taxon>
        <taxon>Fungi incertae sedis</taxon>
        <taxon>Mucoromycota</taxon>
        <taxon>Glomeromycotina</taxon>
        <taxon>Glomeromycetes</taxon>
        <taxon>Diversisporales</taxon>
        <taxon>Gigasporaceae</taxon>
        <taxon>Racocetra</taxon>
    </lineage>
</organism>
<accession>A0ACA9SPW1</accession>